<sequence length="368" mass="41994">MNIDTLLTPISAESPCGENLEYDDEFLALERILIEKPEQQFGDILIPATAPNWVAVEKNAIHLLTRSKDLRIIIALMQAWLNIRGLCGYADGLNLLRQTLERYWEEVWPRLEFDDEYDPLFRLNTLAAIEDGSPCTTKAQAAIILKSVSQEVSLQEACSLLNGTITEIKGYIGGRNRLLNELKQQSDSPEIIAITTARDHLIALTEITHHNLPDNYAPELPKFLKQLDTIIEHCPVHKPKADLQEESANIETLEPTLLLKHQAPTEQTNLPSSTTEISERIPPSSWYEYKVNNRDEARILLEKAKTYFLQHEPSHPAPMMIDRILRLIDRDFMNIIYDLVPEGLNQLDIIFGHQNNSNNPDNSEFNRD</sequence>
<dbReference type="Proteomes" id="UP000094600">
    <property type="component" value="Chromosome"/>
</dbReference>
<evidence type="ECO:0000313" key="4">
    <source>
        <dbReference type="Proteomes" id="UP000094600"/>
    </source>
</evidence>
<dbReference type="Proteomes" id="UP000225433">
    <property type="component" value="Unassembled WGS sequence"/>
</dbReference>
<reference evidence="3 5" key="2">
    <citation type="journal article" date="2017" name="Nat. Microbiol.">
        <title>Natural product diversity associated with the nematode symbionts Photorhabdus and Xenorhabdus.</title>
        <authorList>
            <person name="Tobias N.J."/>
            <person name="Wolff H."/>
            <person name="Djahanschiri B."/>
            <person name="Grundmann F."/>
            <person name="Kronenwerth M."/>
            <person name="Shi Y.M."/>
            <person name="Simonyi S."/>
            <person name="Grun P."/>
            <person name="Shapiro-Ilan D."/>
            <person name="Pidot S.J."/>
            <person name="Stinear T.P."/>
            <person name="Ebersberger I."/>
            <person name="Bode H.B."/>
        </authorList>
    </citation>
    <scope>NUCLEOTIDE SEQUENCE [LARGE SCALE GENOMIC DNA]</scope>
    <source>
        <strain evidence="3 5">DSM 17903</strain>
    </source>
</reference>
<dbReference type="Pfam" id="PF06812">
    <property type="entry name" value="ImpA_N"/>
    <property type="match status" value="1"/>
</dbReference>
<name>A0A2G0Q211_XENHO</name>
<evidence type="ECO:0000313" key="2">
    <source>
        <dbReference type="EMBL" id="AOM40245.1"/>
    </source>
</evidence>
<evidence type="ECO:0000259" key="1">
    <source>
        <dbReference type="Pfam" id="PF06812"/>
    </source>
</evidence>
<keyword evidence="4" id="KW-1185">Reference proteome</keyword>
<reference evidence="2 4" key="1">
    <citation type="submission" date="2016-06" db="EMBL/GenBank/DDBJ databases">
        <title>Bacterial characters and pathogenicity of Xenorhabdus hominickii from an entomopathogenic nematode, Steinernema monticolum.</title>
        <authorList>
            <person name="Park Y."/>
            <person name="Kim Y."/>
        </authorList>
    </citation>
    <scope>NUCLEOTIDE SEQUENCE [LARGE SCALE GENOMIC DNA]</scope>
    <source>
        <strain evidence="2 4">ANU1</strain>
    </source>
</reference>
<dbReference type="AlphaFoldDB" id="A0A2G0Q211"/>
<accession>A0A2G0Q211</accession>
<feature type="domain" description="ImpA N-terminal" evidence="1">
    <location>
        <begin position="7"/>
        <end position="130"/>
    </location>
</feature>
<evidence type="ECO:0000313" key="5">
    <source>
        <dbReference type="Proteomes" id="UP000225433"/>
    </source>
</evidence>
<dbReference type="KEGG" id="xho:A9255_06430"/>
<proteinExistence type="predicted"/>
<dbReference type="OrthoDB" id="9771118at2"/>
<dbReference type="InterPro" id="IPR010657">
    <property type="entry name" value="ImpA_N"/>
</dbReference>
<evidence type="ECO:0000313" key="3">
    <source>
        <dbReference type="EMBL" id="PHM53246.1"/>
    </source>
</evidence>
<dbReference type="InterPro" id="IPR017740">
    <property type="entry name" value="TssA-like"/>
</dbReference>
<dbReference type="NCBIfam" id="TIGR03363">
    <property type="entry name" value="VI_chp_8"/>
    <property type="match status" value="1"/>
</dbReference>
<dbReference type="PANTHER" id="PTHR37951">
    <property type="entry name" value="CYTOPLASMIC PROTEIN-RELATED"/>
    <property type="match status" value="1"/>
</dbReference>
<dbReference type="RefSeq" id="WP_069315978.1">
    <property type="nucleotide sequence ID" value="NZ_CAWNQJ010000101.1"/>
</dbReference>
<gene>
    <name evidence="2" type="ORF">A9255_06430</name>
    <name evidence="3" type="ORF">Xhom_04141</name>
</gene>
<dbReference type="EMBL" id="NJAI01000007">
    <property type="protein sequence ID" value="PHM53246.1"/>
    <property type="molecule type" value="Genomic_DNA"/>
</dbReference>
<dbReference type="EMBL" id="CP016176">
    <property type="protein sequence ID" value="AOM40245.1"/>
    <property type="molecule type" value="Genomic_DNA"/>
</dbReference>
<dbReference type="PANTHER" id="PTHR37951:SF1">
    <property type="entry name" value="TYPE VI SECRETION SYSTEM COMPONENT TSSA1"/>
    <property type="match status" value="1"/>
</dbReference>
<protein>
    <recommendedName>
        <fullName evidence="1">ImpA N-terminal domain-containing protein</fullName>
    </recommendedName>
</protein>
<organism evidence="3 5">
    <name type="scientific">Xenorhabdus hominickii</name>
    <dbReference type="NCBI Taxonomy" id="351679"/>
    <lineage>
        <taxon>Bacteria</taxon>
        <taxon>Pseudomonadati</taxon>
        <taxon>Pseudomonadota</taxon>
        <taxon>Gammaproteobacteria</taxon>
        <taxon>Enterobacterales</taxon>
        <taxon>Morganellaceae</taxon>
        <taxon>Xenorhabdus</taxon>
    </lineage>
</organism>
<dbReference type="STRING" id="351679.A9255_06430"/>